<dbReference type="CDD" id="cd18879">
    <property type="entry name" value="NUDIX_Hydrolase"/>
    <property type="match status" value="1"/>
</dbReference>
<dbReference type="EMBL" id="SPQZ01000006">
    <property type="protein sequence ID" value="TFV95304.1"/>
    <property type="molecule type" value="Genomic_DNA"/>
</dbReference>
<evidence type="ECO:0000313" key="5">
    <source>
        <dbReference type="Proteomes" id="UP000298127"/>
    </source>
</evidence>
<reference evidence="4 5" key="1">
    <citation type="journal article" date="2018" name="J. Microbiol.">
        <title>Leifsonia flava sp. nov., a novel actinobacterium isolated from the rhizosphere of Aquilegia viridiflora.</title>
        <authorList>
            <person name="Cai Y."/>
            <person name="Tao W.Z."/>
            <person name="Ma Y.J."/>
            <person name="Cheng J."/>
            <person name="Zhang M.Y."/>
            <person name="Zhang Y.X."/>
        </authorList>
    </citation>
    <scope>NUCLEOTIDE SEQUENCE [LARGE SCALE GENOMIC DNA]</scope>
    <source>
        <strain evidence="4 5">SYP-B2174</strain>
    </source>
</reference>
<dbReference type="PANTHER" id="PTHR43046">
    <property type="entry name" value="GDP-MANNOSE MANNOSYL HYDROLASE"/>
    <property type="match status" value="1"/>
</dbReference>
<evidence type="ECO:0000256" key="2">
    <source>
        <dbReference type="ARBA" id="ARBA00022801"/>
    </source>
</evidence>
<evidence type="ECO:0000313" key="4">
    <source>
        <dbReference type="EMBL" id="TFV95304.1"/>
    </source>
</evidence>
<evidence type="ECO:0000256" key="1">
    <source>
        <dbReference type="ARBA" id="ARBA00001946"/>
    </source>
</evidence>
<dbReference type="Proteomes" id="UP000298127">
    <property type="component" value="Unassembled WGS sequence"/>
</dbReference>
<dbReference type="InterPro" id="IPR015797">
    <property type="entry name" value="NUDIX_hydrolase-like_dom_sf"/>
</dbReference>
<keyword evidence="5" id="KW-1185">Reference proteome</keyword>
<comment type="cofactor">
    <cofactor evidence="1">
        <name>Mg(2+)</name>
        <dbReference type="ChEBI" id="CHEBI:18420"/>
    </cofactor>
</comment>
<gene>
    <name evidence="4" type="ORF">E4M00_14735</name>
</gene>
<dbReference type="Gene3D" id="3.90.79.10">
    <property type="entry name" value="Nucleoside Triphosphate Pyrophosphohydrolase"/>
    <property type="match status" value="1"/>
</dbReference>
<dbReference type="Pfam" id="PF00293">
    <property type="entry name" value="NUDIX"/>
    <property type="match status" value="1"/>
</dbReference>
<protein>
    <submittedName>
        <fullName evidence="4">NUDIX domain-containing protein</fullName>
    </submittedName>
</protein>
<organism evidence="4 5">
    <name type="scientific">Orlajensenia leifsoniae</name>
    <dbReference type="NCBI Taxonomy" id="2561933"/>
    <lineage>
        <taxon>Bacteria</taxon>
        <taxon>Bacillati</taxon>
        <taxon>Actinomycetota</taxon>
        <taxon>Actinomycetes</taxon>
        <taxon>Micrococcales</taxon>
        <taxon>Microbacteriaceae</taxon>
        <taxon>Orlajensenia</taxon>
    </lineage>
</organism>
<evidence type="ECO:0000259" key="3">
    <source>
        <dbReference type="PROSITE" id="PS51462"/>
    </source>
</evidence>
<dbReference type="InterPro" id="IPR000086">
    <property type="entry name" value="NUDIX_hydrolase_dom"/>
</dbReference>
<dbReference type="PROSITE" id="PS00893">
    <property type="entry name" value="NUDIX_BOX"/>
    <property type="match status" value="1"/>
</dbReference>
<proteinExistence type="predicted"/>
<feature type="domain" description="Nudix hydrolase" evidence="3">
    <location>
        <begin position="19"/>
        <end position="151"/>
    </location>
</feature>
<keyword evidence="2" id="KW-0378">Hydrolase</keyword>
<dbReference type="PANTHER" id="PTHR43046:SF16">
    <property type="entry name" value="ADP-RIBOSE PYROPHOSPHATASE YJHB-RELATED"/>
    <property type="match status" value="1"/>
</dbReference>
<dbReference type="PROSITE" id="PS51462">
    <property type="entry name" value="NUDIX"/>
    <property type="match status" value="1"/>
</dbReference>
<dbReference type="RefSeq" id="WP_056165087.1">
    <property type="nucleotide sequence ID" value="NZ_SPQZ01000006.1"/>
</dbReference>
<accession>A0A4Y9QS30</accession>
<dbReference type="InterPro" id="IPR020084">
    <property type="entry name" value="NUDIX_hydrolase_CS"/>
</dbReference>
<name>A0A4Y9QS30_9MICO</name>
<comment type="caution">
    <text evidence="4">The sequence shown here is derived from an EMBL/GenBank/DDBJ whole genome shotgun (WGS) entry which is preliminary data.</text>
</comment>
<dbReference type="AlphaFoldDB" id="A0A4Y9QS30"/>
<dbReference type="GO" id="GO:0016787">
    <property type="term" value="F:hydrolase activity"/>
    <property type="evidence" value="ECO:0007669"/>
    <property type="project" value="UniProtKB-KW"/>
</dbReference>
<dbReference type="SUPFAM" id="SSF55811">
    <property type="entry name" value="Nudix"/>
    <property type="match status" value="1"/>
</dbReference>
<sequence>MPTPDFVLDLRRAIGTSPLWLSGVTAVILRGDEVLLARRADNGRIAPIAGIIEPGEEPAVAAVREAFEETNVVIEVERLVWVHVLEPITYENGDRSVYLDLAFRCRYISGDPHPTDGENTEVMWVHVDDLDSVGMTDDQRRRIDYALSADEAAHFER</sequence>